<dbReference type="GeneID" id="17272007"/>
<reference evidence="2" key="1">
    <citation type="journal article" date="2013" name="Nature">
        <title>Pan genome of the phytoplankton Emiliania underpins its global distribution.</title>
        <authorList>
            <person name="Read B.A."/>
            <person name="Kegel J."/>
            <person name="Klute M.J."/>
            <person name="Kuo A."/>
            <person name="Lefebvre S.C."/>
            <person name="Maumus F."/>
            <person name="Mayer C."/>
            <person name="Miller J."/>
            <person name="Monier A."/>
            <person name="Salamov A."/>
            <person name="Young J."/>
            <person name="Aguilar M."/>
            <person name="Claverie J.M."/>
            <person name="Frickenhaus S."/>
            <person name="Gonzalez K."/>
            <person name="Herman E.K."/>
            <person name="Lin Y.C."/>
            <person name="Napier J."/>
            <person name="Ogata H."/>
            <person name="Sarno A.F."/>
            <person name="Shmutz J."/>
            <person name="Schroeder D."/>
            <person name="de Vargas C."/>
            <person name="Verret F."/>
            <person name="von Dassow P."/>
            <person name="Valentin K."/>
            <person name="Van de Peer Y."/>
            <person name="Wheeler G."/>
            <person name="Dacks J.B."/>
            <person name="Delwiche C.F."/>
            <person name="Dyhrman S.T."/>
            <person name="Glockner G."/>
            <person name="John U."/>
            <person name="Richards T."/>
            <person name="Worden A.Z."/>
            <person name="Zhang X."/>
            <person name="Grigoriev I.V."/>
            <person name="Allen A.E."/>
            <person name="Bidle K."/>
            <person name="Borodovsky M."/>
            <person name="Bowler C."/>
            <person name="Brownlee C."/>
            <person name="Cock J.M."/>
            <person name="Elias M."/>
            <person name="Gladyshev V.N."/>
            <person name="Groth M."/>
            <person name="Guda C."/>
            <person name="Hadaegh A."/>
            <person name="Iglesias-Rodriguez M.D."/>
            <person name="Jenkins J."/>
            <person name="Jones B.M."/>
            <person name="Lawson T."/>
            <person name="Leese F."/>
            <person name="Lindquist E."/>
            <person name="Lobanov A."/>
            <person name="Lomsadze A."/>
            <person name="Malik S.B."/>
            <person name="Marsh M.E."/>
            <person name="Mackinder L."/>
            <person name="Mock T."/>
            <person name="Mueller-Roeber B."/>
            <person name="Pagarete A."/>
            <person name="Parker M."/>
            <person name="Probert I."/>
            <person name="Quesneville H."/>
            <person name="Raines C."/>
            <person name="Rensing S.A."/>
            <person name="Riano-Pachon D.M."/>
            <person name="Richier S."/>
            <person name="Rokitta S."/>
            <person name="Shiraiwa Y."/>
            <person name="Soanes D.M."/>
            <person name="van der Giezen M."/>
            <person name="Wahlund T.M."/>
            <person name="Williams B."/>
            <person name="Wilson W."/>
            <person name="Wolfe G."/>
            <person name="Wurch L.L."/>
        </authorList>
    </citation>
    <scope>NUCLEOTIDE SEQUENCE</scope>
</reference>
<dbReference type="Gene3D" id="3.40.50.300">
    <property type="entry name" value="P-loop containing nucleotide triphosphate hydrolases"/>
    <property type="match status" value="1"/>
</dbReference>
<dbReference type="SUPFAM" id="SSF52540">
    <property type="entry name" value="P-loop containing nucleoside triphosphate hydrolases"/>
    <property type="match status" value="1"/>
</dbReference>
<keyword evidence="2" id="KW-1185">Reference proteome</keyword>
<accession>A0A0D3JSH6</accession>
<evidence type="ECO:0008006" key="3">
    <source>
        <dbReference type="Google" id="ProtNLM"/>
    </source>
</evidence>
<name>A0A0D3JSH6_EMIH1</name>
<dbReference type="PaxDb" id="2903-EOD26461"/>
<organism evidence="1 2">
    <name type="scientific">Emiliania huxleyi (strain CCMP1516)</name>
    <dbReference type="NCBI Taxonomy" id="280463"/>
    <lineage>
        <taxon>Eukaryota</taxon>
        <taxon>Haptista</taxon>
        <taxon>Haptophyta</taxon>
        <taxon>Prymnesiophyceae</taxon>
        <taxon>Isochrysidales</taxon>
        <taxon>Noelaerhabdaceae</taxon>
        <taxon>Emiliania</taxon>
    </lineage>
</organism>
<evidence type="ECO:0000313" key="2">
    <source>
        <dbReference type="Proteomes" id="UP000013827"/>
    </source>
</evidence>
<evidence type="ECO:0000313" key="1">
    <source>
        <dbReference type="EnsemblProtists" id="EOD26461"/>
    </source>
</evidence>
<dbReference type="AlphaFoldDB" id="A0A0D3JSH6"/>
<dbReference type="InterPro" id="IPR027417">
    <property type="entry name" value="P-loop_NTPase"/>
</dbReference>
<dbReference type="EnsemblProtists" id="EOD26461">
    <property type="protein sequence ID" value="EOD26461"/>
    <property type="gene ID" value="EMIHUDRAFT_205504"/>
</dbReference>
<dbReference type="Pfam" id="PF13469">
    <property type="entry name" value="Sulfotransfer_3"/>
    <property type="match status" value="1"/>
</dbReference>
<dbReference type="Proteomes" id="UP000013827">
    <property type="component" value="Unassembled WGS sequence"/>
</dbReference>
<protein>
    <recommendedName>
        <fullName evidence="3">Sulfotransferase</fullName>
    </recommendedName>
</protein>
<sequence>MGVAAESATCKALAEQQCVFIIALGRTGSSHLLRLLNSIDGYRLSGETDNAWIYLGRFLQWSGKDTTQRRHLGRLAAGRGGTNYSDAICHARRMMTLLHNPLPRARVFGFKEIYSDLVRRSSAHSEIFMHGVEQIRTLFPRAKFIFHWRRNTSRIAASDFWQLERQSAVARRNFERLVGRFREYAAAHPDYTYETTLEGITNKSDPRQLEGLFRFLGETLVPRLRKMAYRRGGMRDWVEETHTRKIKRTLENGSVVYDFVSYAWRPEELMRRRGGGAGDGGE</sequence>
<dbReference type="RefSeq" id="XP_005778890.1">
    <property type="nucleotide sequence ID" value="XM_005778833.1"/>
</dbReference>
<reference evidence="1" key="2">
    <citation type="submission" date="2024-10" db="UniProtKB">
        <authorList>
            <consortium name="EnsemblProtists"/>
        </authorList>
    </citation>
    <scope>IDENTIFICATION</scope>
</reference>
<dbReference type="HOGENOM" id="CLU_988440_0_0_1"/>
<dbReference type="KEGG" id="ehx:EMIHUDRAFT_205504"/>
<proteinExistence type="predicted"/>